<feature type="transmembrane region" description="Helical" evidence="1">
    <location>
        <begin position="71"/>
        <end position="89"/>
    </location>
</feature>
<protein>
    <submittedName>
        <fullName evidence="2">Uncharacterized protein</fullName>
    </submittedName>
</protein>
<dbReference type="Proteomes" id="UP001059380">
    <property type="component" value="Chromosome"/>
</dbReference>
<keyword evidence="1" id="KW-0812">Transmembrane</keyword>
<keyword evidence="1" id="KW-1133">Transmembrane helix</keyword>
<dbReference type="InterPro" id="IPR046487">
    <property type="entry name" value="DUF6580"/>
</dbReference>
<keyword evidence="1" id="KW-0472">Membrane</keyword>
<accession>A0A9J7BYP0</accession>
<feature type="transmembrane region" description="Helical" evidence="1">
    <location>
        <begin position="101"/>
        <end position="121"/>
    </location>
</feature>
<feature type="transmembrane region" description="Helical" evidence="1">
    <location>
        <begin position="20"/>
        <end position="36"/>
    </location>
</feature>
<dbReference type="KEGG" id="orp:MOP44_11065"/>
<organism evidence="2 3">
    <name type="scientific">Occallatibacter riparius</name>
    <dbReference type="NCBI Taxonomy" id="1002689"/>
    <lineage>
        <taxon>Bacteria</taxon>
        <taxon>Pseudomonadati</taxon>
        <taxon>Acidobacteriota</taxon>
        <taxon>Terriglobia</taxon>
        <taxon>Terriglobales</taxon>
        <taxon>Acidobacteriaceae</taxon>
        <taxon>Occallatibacter</taxon>
    </lineage>
</organism>
<dbReference type="EMBL" id="CP093313">
    <property type="protein sequence ID" value="UWZ86462.1"/>
    <property type="molecule type" value="Genomic_DNA"/>
</dbReference>
<dbReference type="AlphaFoldDB" id="A0A9J7BYP0"/>
<feature type="transmembrane region" description="Helical" evidence="1">
    <location>
        <begin position="141"/>
        <end position="163"/>
    </location>
</feature>
<feature type="transmembrane region" description="Helical" evidence="1">
    <location>
        <begin position="43"/>
        <end position="65"/>
    </location>
</feature>
<evidence type="ECO:0000256" key="1">
    <source>
        <dbReference type="SAM" id="Phobius"/>
    </source>
</evidence>
<dbReference type="RefSeq" id="WP_260796102.1">
    <property type="nucleotide sequence ID" value="NZ_CP093313.1"/>
</dbReference>
<evidence type="ECO:0000313" key="3">
    <source>
        <dbReference type="Proteomes" id="UP001059380"/>
    </source>
</evidence>
<proteinExistence type="predicted"/>
<dbReference type="Pfam" id="PF20221">
    <property type="entry name" value="DUF6580"/>
    <property type="match status" value="1"/>
</dbReference>
<name>A0A9J7BYP0_9BACT</name>
<gene>
    <name evidence="2" type="ORF">MOP44_11065</name>
</gene>
<keyword evidence="3" id="KW-1185">Reference proteome</keyword>
<sequence length="177" mass="19581">MPAYLLLLLAVLSRVVPHPDWLNFTAVGGALLFFGARRSWREMLAPLAALVATDFYLTLFVYHYGFQWQDYIPTWTWYIAAMALGHILLRSRTTLTRFASAVVLGPTSFFLMSNFAVWLGGTMYAKSFGGLITCYVAGLPFYGRDLASTTMVAGLAFGVPVLVKRLQQARVAAAAVR</sequence>
<evidence type="ECO:0000313" key="2">
    <source>
        <dbReference type="EMBL" id="UWZ86462.1"/>
    </source>
</evidence>
<reference evidence="2" key="1">
    <citation type="submission" date="2021-04" db="EMBL/GenBank/DDBJ databases">
        <title>Phylogenetic analysis of Acidobacteriaceae.</title>
        <authorList>
            <person name="Qiu L."/>
            <person name="Zhang Q."/>
        </authorList>
    </citation>
    <scope>NUCLEOTIDE SEQUENCE</scope>
    <source>
        <strain evidence="2">DSM 25168</strain>
    </source>
</reference>